<feature type="region of interest" description="Disordered" evidence="1">
    <location>
        <begin position="79"/>
        <end position="98"/>
    </location>
</feature>
<accession>A0ABP0Z0Z3</accession>
<gene>
    <name evidence="2" type="ORF">CITCOLO1_LOCUS18798</name>
</gene>
<evidence type="ECO:0000256" key="1">
    <source>
        <dbReference type="SAM" id="MobiDB-lite"/>
    </source>
</evidence>
<dbReference type="Proteomes" id="UP001642487">
    <property type="component" value="Chromosome 7"/>
</dbReference>
<organism evidence="2 3">
    <name type="scientific">Citrullus colocynthis</name>
    <name type="common">colocynth</name>
    <dbReference type="NCBI Taxonomy" id="252529"/>
    <lineage>
        <taxon>Eukaryota</taxon>
        <taxon>Viridiplantae</taxon>
        <taxon>Streptophyta</taxon>
        <taxon>Embryophyta</taxon>
        <taxon>Tracheophyta</taxon>
        <taxon>Spermatophyta</taxon>
        <taxon>Magnoliopsida</taxon>
        <taxon>eudicotyledons</taxon>
        <taxon>Gunneridae</taxon>
        <taxon>Pentapetalae</taxon>
        <taxon>rosids</taxon>
        <taxon>fabids</taxon>
        <taxon>Cucurbitales</taxon>
        <taxon>Cucurbitaceae</taxon>
        <taxon>Benincaseae</taxon>
        <taxon>Citrullus</taxon>
    </lineage>
</organism>
<evidence type="ECO:0000313" key="2">
    <source>
        <dbReference type="EMBL" id="CAK9326448.1"/>
    </source>
</evidence>
<dbReference type="EMBL" id="OZ021741">
    <property type="protein sequence ID" value="CAK9326448.1"/>
    <property type="molecule type" value="Genomic_DNA"/>
</dbReference>
<reference evidence="2 3" key="1">
    <citation type="submission" date="2024-03" db="EMBL/GenBank/DDBJ databases">
        <authorList>
            <person name="Gkanogiannis A."/>
            <person name="Becerra Lopez-Lavalle L."/>
        </authorList>
    </citation>
    <scope>NUCLEOTIDE SEQUENCE [LARGE SCALE GENOMIC DNA]</scope>
</reference>
<keyword evidence="3" id="KW-1185">Reference proteome</keyword>
<evidence type="ECO:0000313" key="3">
    <source>
        <dbReference type="Proteomes" id="UP001642487"/>
    </source>
</evidence>
<name>A0ABP0Z0Z3_9ROSI</name>
<protein>
    <submittedName>
        <fullName evidence="2">Uncharacterized protein</fullName>
    </submittedName>
</protein>
<sequence>MLKSLWFEKRHLRPFTPDDLFHSKSFFKKKAAQIPQEHNYLGNLSKTKPYPRVVFSPPFIFRSAAPPTSCNFRRNPRTATAATETTTRAPPAATTQYDQGRRRKTLGFCVLSLLRRRARDDLQSPATLPTTCNTEATAASLNQHRRLTCEKIHAISVKAKPCPKIGIQRQNLPLHSSQIPFDHT</sequence>
<proteinExistence type="predicted"/>
<feature type="compositionally biased region" description="Low complexity" evidence="1">
    <location>
        <begin position="79"/>
        <end position="95"/>
    </location>
</feature>